<keyword evidence="1" id="KW-1133">Transmembrane helix</keyword>
<organism evidence="2 3">
    <name type="scientific">Brevibacillus brevis (strain 47 / JCM 6285 / NBRC 100599)</name>
    <dbReference type="NCBI Taxonomy" id="358681"/>
    <lineage>
        <taxon>Bacteria</taxon>
        <taxon>Bacillati</taxon>
        <taxon>Bacillota</taxon>
        <taxon>Bacilli</taxon>
        <taxon>Bacillales</taxon>
        <taxon>Paenibacillaceae</taxon>
        <taxon>Brevibacillus</taxon>
    </lineage>
</organism>
<dbReference type="HOGENOM" id="CLU_2178804_0_0_9"/>
<gene>
    <name evidence="2" type="ordered locus">BBR47_55120</name>
</gene>
<dbReference type="EMBL" id="AP008955">
    <property type="protein sequence ID" value="BAH46489.1"/>
    <property type="molecule type" value="Genomic_DNA"/>
</dbReference>
<evidence type="ECO:0000313" key="2">
    <source>
        <dbReference type="EMBL" id="BAH46489.1"/>
    </source>
</evidence>
<protein>
    <submittedName>
        <fullName evidence="2">Uncharacterized protein</fullName>
    </submittedName>
</protein>
<evidence type="ECO:0000256" key="1">
    <source>
        <dbReference type="SAM" id="Phobius"/>
    </source>
</evidence>
<dbReference type="Proteomes" id="UP000001877">
    <property type="component" value="Chromosome"/>
</dbReference>
<name>C0Z862_BREBN</name>
<keyword evidence="1" id="KW-0812">Transmembrane</keyword>
<keyword evidence="1" id="KW-0472">Membrane</keyword>
<feature type="transmembrane region" description="Helical" evidence="1">
    <location>
        <begin position="52"/>
        <end position="72"/>
    </location>
</feature>
<dbReference type="AlphaFoldDB" id="C0Z862"/>
<keyword evidence="3" id="KW-1185">Reference proteome</keyword>
<dbReference type="KEGG" id="bbe:BBR47_55120"/>
<feature type="transmembrane region" description="Helical" evidence="1">
    <location>
        <begin position="20"/>
        <end position="40"/>
    </location>
</feature>
<proteinExistence type="predicted"/>
<reference evidence="2 3" key="1">
    <citation type="submission" date="2005-03" db="EMBL/GenBank/DDBJ databases">
        <title>Brevibacillus brevis strain 47, complete genome.</title>
        <authorList>
            <person name="Hosoyama A."/>
            <person name="Yamada R."/>
            <person name="Hongo Y."/>
            <person name="Terui Y."/>
            <person name="Ankai A."/>
            <person name="Masuyama W."/>
            <person name="Sekiguchi M."/>
            <person name="Takeda T."/>
            <person name="Asano K."/>
            <person name="Ohji S."/>
            <person name="Ichikawa N."/>
            <person name="Narita S."/>
            <person name="Aoki N."/>
            <person name="Miura H."/>
            <person name="Matsushita S."/>
            <person name="Sekigawa T."/>
            <person name="Yamagata H."/>
            <person name="Yoshikawa H."/>
            <person name="Udaka S."/>
            <person name="Tanikawa S."/>
            <person name="Fujita N."/>
        </authorList>
    </citation>
    <scope>NUCLEOTIDE SEQUENCE [LARGE SCALE GENOMIC DNA]</scope>
    <source>
        <strain evidence="3">47 / JCM 6285 / NBRC 100599</strain>
    </source>
</reference>
<evidence type="ECO:0000313" key="3">
    <source>
        <dbReference type="Proteomes" id="UP000001877"/>
    </source>
</evidence>
<sequence length="109" mass="12577">MTKTAVYIGFSTHDGKAAFFIIKNIHLNNLQTIILLPFILLEKRTMTQFAYVPSYLSMGFWVFHFLFMSWMIFSMPHMIRIVTIAVWTAMATFMTNSSPSIVSEGTINR</sequence>
<accession>C0Z862</accession>